<comment type="subcellular location">
    <subcellularLocation>
        <location evidence="1">Endoplasmic reticulum</location>
    </subcellularLocation>
</comment>
<keyword evidence="2" id="KW-0732">Signal</keyword>
<gene>
    <name evidence="5" type="ORF">SAMN04488524_4183</name>
</gene>
<dbReference type="Pfam" id="PF00226">
    <property type="entry name" value="DnaJ"/>
    <property type="match status" value="1"/>
</dbReference>
<organism evidence="5 6">
    <name type="scientific">Pedobacter africanus</name>
    <dbReference type="NCBI Taxonomy" id="151894"/>
    <lineage>
        <taxon>Bacteria</taxon>
        <taxon>Pseudomonadati</taxon>
        <taxon>Bacteroidota</taxon>
        <taxon>Sphingobacteriia</taxon>
        <taxon>Sphingobacteriales</taxon>
        <taxon>Sphingobacteriaceae</taxon>
        <taxon>Pedobacter</taxon>
    </lineage>
</organism>
<evidence type="ECO:0000259" key="4">
    <source>
        <dbReference type="PROSITE" id="PS50076"/>
    </source>
</evidence>
<name>A0A1W2DXY4_9SPHI</name>
<dbReference type="PRINTS" id="PR00625">
    <property type="entry name" value="JDOMAIN"/>
</dbReference>
<dbReference type="PANTHER" id="PTHR44140">
    <property type="entry name" value="LD25575P"/>
    <property type="match status" value="1"/>
</dbReference>
<dbReference type="InterPro" id="IPR025309">
    <property type="entry name" value="KTSC_dom"/>
</dbReference>
<evidence type="ECO:0000313" key="5">
    <source>
        <dbReference type="EMBL" id="SMD01972.1"/>
    </source>
</evidence>
<dbReference type="InterPro" id="IPR036869">
    <property type="entry name" value="J_dom_sf"/>
</dbReference>
<evidence type="ECO:0000256" key="2">
    <source>
        <dbReference type="ARBA" id="ARBA00022729"/>
    </source>
</evidence>
<dbReference type="Pfam" id="PF13619">
    <property type="entry name" value="KTSC"/>
    <property type="match status" value="1"/>
</dbReference>
<dbReference type="Gene3D" id="1.10.287.110">
    <property type="entry name" value="DnaJ domain"/>
    <property type="match status" value="1"/>
</dbReference>
<dbReference type="SUPFAM" id="SSF46565">
    <property type="entry name" value="Chaperone J-domain"/>
    <property type="match status" value="1"/>
</dbReference>
<reference evidence="6" key="1">
    <citation type="submission" date="2017-04" db="EMBL/GenBank/DDBJ databases">
        <authorList>
            <person name="Varghese N."/>
            <person name="Submissions S."/>
        </authorList>
    </citation>
    <scope>NUCLEOTIDE SEQUENCE [LARGE SCALE GENOMIC DNA]</scope>
    <source>
        <strain evidence="6">DSM 12126</strain>
    </source>
</reference>
<sequence length="148" mass="16966">MKKITDYRKLLGVQKDTELKELKTIYRNLMKDWHPDKFQDSEAAKLEAETKSKEIIEAYHFLVSIAPETLALSIEEYTQTITSCGIADYNWAGLVLTVHFLDGSAYEYFGVPKAIYVKLVNADSPGRFARRHIFPAFPYRNIAKLQSA</sequence>
<dbReference type="OrthoDB" id="665715at2"/>
<evidence type="ECO:0000256" key="1">
    <source>
        <dbReference type="ARBA" id="ARBA00004240"/>
    </source>
</evidence>
<dbReference type="SMART" id="SM00271">
    <property type="entry name" value="DnaJ"/>
    <property type="match status" value="1"/>
</dbReference>
<dbReference type="RefSeq" id="WP_084240959.1">
    <property type="nucleotide sequence ID" value="NZ_FWXT01000004.1"/>
</dbReference>
<dbReference type="EMBL" id="FWXT01000004">
    <property type="protein sequence ID" value="SMD01972.1"/>
    <property type="molecule type" value="Genomic_DNA"/>
</dbReference>
<keyword evidence="3" id="KW-0256">Endoplasmic reticulum</keyword>
<evidence type="ECO:0000256" key="3">
    <source>
        <dbReference type="ARBA" id="ARBA00022824"/>
    </source>
</evidence>
<accession>A0A1W2DXY4</accession>
<dbReference type="GO" id="GO:0051787">
    <property type="term" value="F:misfolded protein binding"/>
    <property type="evidence" value="ECO:0007669"/>
    <property type="project" value="TreeGrafter"/>
</dbReference>
<dbReference type="InterPro" id="IPR001623">
    <property type="entry name" value="DnaJ_domain"/>
</dbReference>
<dbReference type="InterPro" id="IPR051727">
    <property type="entry name" value="DnaJ_C3_Co-chaperones"/>
</dbReference>
<dbReference type="AlphaFoldDB" id="A0A1W2DXY4"/>
<keyword evidence="6" id="KW-1185">Reference proteome</keyword>
<evidence type="ECO:0000313" key="6">
    <source>
        <dbReference type="Proteomes" id="UP000192756"/>
    </source>
</evidence>
<protein>
    <submittedName>
        <fullName evidence="5">DnaJ domain-containing protein</fullName>
    </submittedName>
</protein>
<proteinExistence type="predicted"/>
<dbReference type="PANTHER" id="PTHR44140:SF2">
    <property type="entry name" value="LD25575P"/>
    <property type="match status" value="1"/>
</dbReference>
<dbReference type="PROSITE" id="PS50076">
    <property type="entry name" value="DNAJ_2"/>
    <property type="match status" value="1"/>
</dbReference>
<dbReference type="Proteomes" id="UP000192756">
    <property type="component" value="Unassembled WGS sequence"/>
</dbReference>
<dbReference type="STRING" id="151894.SAMN04488524_4183"/>
<dbReference type="CDD" id="cd06257">
    <property type="entry name" value="DnaJ"/>
    <property type="match status" value="1"/>
</dbReference>
<dbReference type="GO" id="GO:0051087">
    <property type="term" value="F:protein-folding chaperone binding"/>
    <property type="evidence" value="ECO:0007669"/>
    <property type="project" value="TreeGrafter"/>
</dbReference>
<dbReference type="GO" id="GO:0034975">
    <property type="term" value="P:protein folding in endoplasmic reticulum"/>
    <property type="evidence" value="ECO:0007669"/>
    <property type="project" value="TreeGrafter"/>
</dbReference>
<feature type="domain" description="J" evidence="4">
    <location>
        <begin position="6"/>
        <end position="81"/>
    </location>
</feature>